<dbReference type="Proteomes" id="UP000546007">
    <property type="component" value="Unassembled WGS sequence"/>
</dbReference>
<keyword evidence="3" id="KW-1185">Reference proteome</keyword>
<dbReference type="Pfam" id="PF07784">
    <property type="entry name" value="DUF1622"/>
    <property type="match status" value="1"/>
</dbReference>
<gene>
    <name evidence="2" type="ORF">GGR14_003677</name>
</gene>
<keyword evidence="1" id="KW-1133">Transmembrane helix</keyword>
<name>A0A7W6HZH5_9BACT</name>
<dbReference type="PANTHER" id="PTHR38468">
    <property type="entry name" value="SLL0939 PROTEIN"/>
    <property type="match status" value="1"/>
</dbReference>
<dbReference type="EMBL" id="JACIES010000013">
    <property type="protein sequence ID" value="MBB4027863.1"/>
    <property type="molecule type" value="Genomic_DNA"/>
</dbReference>
<evidence type="ECO:0000313" key="3">
    <source>
        <dbReference type="Proteomes" id="UP000546007"/>
    </source>
</evidence>
<dbReference type="PANTHER" id="PTHR38468:SF1">
    <property type="entry name" value="SLL0939 PROTEIN"/>
    <property type="match status" value="1"/>
</dbReference>
<sequence>MKIMHYLEILSTGISVISLIIVIYGAIIAFCAFIRNESRRFTGKYSFTATRELRADLGTYLLLGLEFLIASDILKTVLEPSLNELAILGGVVILRTVLSIFLNKEIKELQVQKEGTGGPEKD</sequence>
<protein>
    <submittedName>
        <fullName evidence="2">Putative membrane protein</fullName>
    </submittedName>
</protein>
<dbReference type="OrthoDB" id="9812897at2"/>
<feature type="transmembrane region" description="Helical" evidence="1">
    <location>
        <begin position="55"/>
        <end position="73"/>
    </location>
</feature>
<feature type="transmembrane region" description="Helical" evidence="1">
    <location>
        <begin position="85"/>
        <end position="103"/>
    </location>
</feature>
<reference evidence="2 3" key="1">
    <citation type="submission" date="2020-08" db="EMBL/GenBank/DDBJ databases">
        <title>Genomic Encyclopedia of Type Strains, Phase IV (KMG-IV): sequencing the most valuable type-strain genomes for metagenomic binning, comparative biology and taxonomic classification.</title>
        <authorList>
            <person name="Goeker M."/>
        </authorList>
    </citation>
    <scope>NUCLEOTIDE SEQUENCE [LARGE SCALE GENOMIC DNA]</scope>
    <source>
        <strain evidence="2 3">DSM 105721</strain>
    </source>
</reference>
<evidence type="ECO:0000256" key="1">
    <source>
        <dbReference type="SAM" id="Phobius"/>
    </source>
</evidence>
<proteinExistence type="predicted"/>
<comment type="caution">
    <text evidence="2">The sequence shown here is derived from an EMBL/GenBank/DDBJ whole genome shotgun (WGS) entry which is preliminary data.</text>
</comment>
<keyword evidence="1" id="KW-0812">Transmembrane</keyword>
<evidence type="ECO:0000313" key="2">
    <source>
        <dbReference type="EMBL" id="MBB4027863.1"/>
    </source>
</evidence>
<organism evidence="2 3">
    <name type="scientific">Butyricimonas faecihominis</name>
    <dbReference type="NCBI Taxonomy" id="1472416"/>
    <lineage>
        <taxon>Bacteria</taxon>
        <taxon>Pseudomonadati</taxon>
        <taxon>Bacteroidota</taxon>
        <taxon>Bacteroidia</taxon>
        <taxon>Bacteroidales</taxon>
        <taxon>Odoribacteraceae</taxon>
        <taxon>Butyricimonas</taxon>
    </lineage>
</organism>
<accession>A0A7W6HZH5</accession>
<dbReference type="InterPro" id="IPR012427">
    <property type="entry name" value="DUF1622"/>
</dbReference>
<dbReference type="GeneID" id="93101573"/>
<feature type="transmembrane region" description="Helical" evidence="1">
    <location>
        <begin position="12"/>
        <end position="34"/>
    </location>
</feature>
<dbReference type="AlphaFoldDB" id="A0A7W6HZH5"/>
<keyword evidence="1" id="KW-0472">Membrane</keyword>
<dbReference type="RefSeq" id="WP_124316009.1">
    <property type="nucleotide sequence ID" value="NZ_AP028155.1"/>
</dbReference>